<name>A0A2S5CKB2_9GAMM</name>
<gene>
    <name evidence="1" type="ORF">AADEFJLK_03190</name>
</gene>
<sequence>MITKIKPQPETPSKINVDCLGNKENQASVLCFATIQKNKKLSDAKKRVYQASANLNW</sequence>
<proteinExistence type="predicted"/>
<protein>
    <submittedName>
        <fullName evidence="1">Uncharacterized protein</fullName>
    </submittedName>
</protein>
<comment type="caution">
    <text evidence="1">The sequence shown here is derived from an EMBL/GenBank/DDBJ whole genome shotgun (WGS) entry which is preliminary data.</text>
</comment>
<evidence type="ECO:0000313" key="2">
    <source>
        <dbReference type="Proteomes" id="UP000237423"/>
    </source>
</evidence>
<dbReference type="EMBL" id="PGFZ01000007">
    <property type="protein sequence ID" value="POZ51226.1"/>
    <property type="molecule type" value="Genomic_DNA"/>
</dbReference>
<reference evidence="1 2" key="1">
    <citation type="submission" date="2017-11" db="EMBL/GenBank/DDBJ databases">
        <title>Draft Genome Sequence of Methylobacter psychrotolerans Sph1T, an Obligate Methanotroph from Low-Temperature Environments.</title>
        <authorList>
            <person name="Oshkin I.Y."/>
            <person name="Miroshnikov K."/>
            <person name="Belova S.E."/>
            <person name="Korzhenkov A."/>
            <person name="Toshchakov S.V."/>
            <person name="Dedysh S.N."/>
        </authorList>
    </citation>
    <scope>NUCLEOTIDE SEQUENCE [LARGE SCALE GENOMIC DNA]</scope>
    <source>
        <strain evidence="1 2">Sph1</strain>
    </source>
</reference>
<dbReference type="Proteomes" id="UP000237423">
    <property type="component" value="Unassembled WGS sequence"/>
</dbReference>
<dbReference type="RefSeq" id="WP_170065134.1">
    <property type="nucleotide sequence ID" value="NZ_JAGVVN010000001.1"/>
</dbReference>
<accession>A0A2S5CKB2</accession>
<organism evidence="1 2">
    <name type="scientific">Methylovulum psychrotolerans</name>
    <dbReference type="NCBI Taxonomy" id="1704499"/>
    <lineage>
        <taxon>Bacteria</taxon>
        <taxon>Pseudomonadati</taxon>
        <taxon>Pseudomonadota</taxon>
        <taxon>Gammaproteobacteria</taxon>
        <taxon>Methylococcales</taxon>
        <taxon>Methylococcaceae</taxon>
        <taxon>Methylovulum</taxon>
    </lineage>
</organism>
<dbReference type="AlphaFoldDB" id="A0A2S5CKB2"/>
<evidence type="ECO:0000313" key="1">
    <source>
        <dbReference type="EMBL" id="POZ51226.1"/>
    </source>
</evidence>